<dbReference type="PANTHER" id="PTHR44757:SF2">
    <property type="entry name" value="BIOFILM ARCHITECTURE MAINTENANCE PROTEIN MBAA"/>
    <property type="match status" value="1"/>
</dbReference>
<dbReference type="Gene3D" id="3.20.20.450">
    <property type="entry name" value="EAL domain"/>
    <property type="match status" value="1"/>
</dbReference>
<dbReference type="Gene3D" id="3.30.70.270">
    <property type="match status" value="1"/>
</dbReference>
<dbReference type="Pfam" id="PF00563">
    <property type="entry name" value="EAL"/>
    <property type="match status" value="1"/>
</dbReference>
<dbReference type="SMART" id="SM00052">
    <property type="entry name" value="EAL"/>
    <property type="match status" value="1"/>
</dbReference>
<dbReference type="AlphaFoldDB" id="A0A7W9W8L7"/>
<gene>
    <name evidence="3" type="ORF">HNQ39_003532</name>
</gene>
<reference evidence="3 4" key="1">
    <citation type="submission" date="2020-08" db="EMBL/GenBank/DDBJ databases">
        <title>Genomic Encyclopedia of Type Strains, Phase IV (KMG-IV): sequencing the most valuable type-strain genomes for metagenomic binning, comparative biology and taxonomic classification.</title>
        <authorList>
            <person name="Goeker M."/>
        </authorList>
    </citation>
    <scope>NUCLEOTIDE SEQUENCE [LARGE SCALE GENOMIC DNA]</scope>
    <source>
        <strain evidence="3 4">DSM 23562</strain>
    </source>
</reference>
<dbReference type="CDD" id="cd01948">
    <property type="entry name" value="EAL"/>
    <property type="match status" value="1"/>
</dbReference>
<dbReference type="InterPro" id="IPR035919">
    <property type="entry name" value="EAL_sf"/>
</dbReference>
<proteinExistence type="predicted"/>
<dbReference type="Pfam" id="PF00990">
    <property type="entry name" value="GGDEF"/>
    <property type="match status" value="1"/>
</dbReference>
<dbReference type="InterPro" id="IPR043128">
    <property type="entry name" value="Rev_trsase/Diguanyl_cyclase"/>
</dbReference>
<dbReference type="PROSITE" id="PS50883">
    <property type="entry name" value="EAL"/>
    <property type="match status" value="1"/>
</dbReference>
<evidence type="ECO:0000313" key="3">
    <source>
        <dbReference type="EMBL" id="MBB6051722.1"/>
    </source>
</evidence>
<dbReference type="InterPro" id="IPR000160">
    <property type="entry name" value="GGDEF_dom"/>
</dbReference>
<sequence length="601" mass="66337">MMSSEDSATLSPHFQQLVGALITLLSRQPGVLGTILTLESSQERWSYLEWQGAGRFSPQAIRYQTLFGESNLQHCPEGIVESLTVEQSQRFGGLVGGVAIIPLLDMQGYAVGELMVLLQRPDGFTPTLRQAMLQLTLQIHALTQLRQQAMARQLESAAAGNAIAQFDPLTLLPNRAHFSKKVEEEIQEREQSSLRRQGKESPLLALLFVDLDRFKRINDTLGHAIGDQLLKEVASRFATCMEPGDVLARLGGDEFTALLPQPRNQKHAQMTAQMLINSLRRPILIGKEELSVGASIGISFYPQDGRDASTLLQHADIAMYQAKKHSGLALYAPSMSAGGYKRLIEEGELRHAIEEGLLTVSYQPQVDPNTGEWRTLEALARWRHPKRGMVPPAHFVPLAEQTDLIGALGEFILRRACADMAAWRACYGIDLAISVNFSARQFSGTDMVSQITRILGETNLPCHALEMEMTESTLASSLDNLPTAMRRLRELGVRIAVDDFGTGYSSLAYLRRFPVDAIKVDQSFVSGAGKNTTDNALVRAAVEMAHALNLQAIAEGVETESQNTFLQEIGCDLLQGYFFSQPLTAEQVELHLSQRRQQQAA</sequence>
<accession>A0A7W9W8L7</accession>
<dbReference type="InterPro" id="IPR029787">
    <property type="entry name" value="Nucleotide_cyclase"/>
</dbReference>
<keyword evidence="4" id="KW-1185">Reference proteome</keyword>
<dbReference type="PROSITE" id="PS50887">
    <property type="entry name" value="GGDEF"/>
    <property type="match status" value="1"/>
</dbReference>
<dbReference type="EMBL" id="JACHGW010000003">
    <property type="protein sequence ID" value="MBB6051722.1"/>
    <property type="molecule type" value="Genomic_DNA"/>
</dbReference>
<dbReference type="CDD" id="cd01949">
    <property type="entry name" value="GGDEF"/>
    <property type="match status" value="1"/>
</dbReference>
<dbReference type="PANTHER" id="PTHR44757">
    <property type="entry name" value="DIGUANYLATE CYCLASE DGCP"/>
    <property type="match status" value="1"/>
</dbReference>
<name>A0A7W9W8L7_ARMRO</name>
<evidence type="ECO:0000259" key="2">
    <source>
        <dbReference type="PROSITE" id="PS50887"/>
    </source>
</evidence>
<dbReference type="RefSeq" id="WP_184199275.1">
    <property type="nucleotide sequence ID" value="NZ_JACHGW010000003.1"/>
</dbReference>
<dbReference type="NCBIfam" id="TIGR00254">
    <property type="entry name" value="GGDEF"/>
    <property type="match status" value="1"/>
</dbReference>
<evidence type="ECO:0000313" key="4">
    <source>
        <dbReference type="Proteomes" id="UP000520814"/>
    </source>
</evidence>
<dbReference type="InterPro" id="IPR001633">
    <property type="entry name" value="EAL_dom"/>
</dbReference>
<dbReference type="Proteomes" id="UP000520814">
    <property type="component" value="Unassembled WGS sequence"/>
</dbReference>
<dbReference type="SMART" id="SM00267">
    <property type="entry name" value="GGDEF"/>
    <property type="match status" value="1"/>
</dbReference>
<dbReference type="SUPFAM" id="SSF55073">
    <property type="entry name" value="Nucleotide cyclase"/>
    <property type="match status" value="1"/>
</dbReference>
<feature type="domain" description="EAL" evidence="1">
    <location>
        <begin position="342"/>
        <end position="596"/>
    </location>
</feature>
<dbReference type="SUPFAM" id="SSF141868">
    <property type="entry name" value="EAL domain-like"/>
    <property type="match status" value="1"/>
</dbReference>
<protein>
    <submittedName>
        <fullName evidence="3">Diguanylate cyclase (GGDEF)-like protein</fullName>
    </submittedName>
</protein>
<organism evidence="3 4">
    <name type="scientific">Armatimonas rosea</name>
    <dbReference type="NCBI Taxonomy" id="685828"/>
    <lineage>
        <taxon>Bacteria</taxon>
        <taxon>Bacillati</taxon>
        <taxon>Armatimonadota</taxon>
        <taxon>Armatimonadia</taxon>
        <taxon>Armatimonadales</taxon>
        <taxon>Armatimonadaceae</taxon>
        <taxon>Armatimonas</taxon>
    </lineage>
</organism>
<dbReference type="InterPro" id="IPR052155">
    <property type="entry name" value="Biofilm_reg_signaling"/>
</dbReference>
<feature type="domain" description="GGDEF" evidence="2">
    <location>
        <begin position="202"/>
        <end position="335"/>
    </location>
</feature>
<comment type="caution">
    <text evidence="3">The sequence shown here is derived from an EMBL/GenBank/DDBJ whole genome shotgun (WGS) entry which is preliminary data.</text>
</comment>
<evidence type="ECO:0000259" key="1">
    <source>
        <dbReference type="PROSITE" id="PS50883"/>
    </source>
</evidence>